<proteinExistence type="predicted"/>
<dbReference type="EMBL" id="JAUEIF010000014">
    <property type="protein sequence ID" value="MDN0026228.1"/>
    <property type="molecule type" value="Genomic_DNA"/>
</dbReference>
<organism evidence="2 4">
    <name type="scientific">Leyella lascolaii</name>
    <dbReference type="NCBI Taxonomy" id="1776379"/>
    <lineage>
        <taxon>Bacteria</taxon>
        <taxon>Pseudomonadati</taxon>
        <taxon>Bacteroidota</taxon>
        <taxon>Bacteroidia</taxon>
        <taxon>Bacteroidales</taxon>
        <taxon>Prevotellaceae</taxon>
        <taxon>Leyella</taxon>
    </lineage>
</organism>
<protein>
    <recommendedName>
        <fullName evidence="5">Phage protein</fullName>
    </recommendedName>
</protein>
<accession>A0AAW7JSA1</accession>
<dbReference type="RefSeq" id="WP_289825248.1">
    <property type="nucleotide sequence ID" value="NZ_JAUEIE010000005.1"/>
</dbReference>
<reference evidence="2" key="2">
    <citation type="submission" date="2023-08" db="EMBL/GenBank/DDBJ databases">
        <title>Identification and characterization of horizontal gene transfer across gut microbiota members of farm animals based on homology search.</title>
        <authorList>
            <person name="Schwarzerova J."/>
            <person name="Nykrynova M."/>
            <person name="Jureckova K."/>
            <person name="Cejkova D."/>
            <person name="Rychlik I."/>
        </authorList>
    </citation>
    <scope>NUCLEOTIDE SEQUENCE</scope>
    <source>
        <strain evidence="2">ET15</strain>
        <strain evidence="1">ET37</strain>
    </source>
</reference>
<evidence type="ECO:0000313" key="2">
    <source>
        <dbReference type="EMBL" id="MDN0026228.1"/>
    </source>
</evidence>
<evidence type="ECO:0000313" key="1">
    <source>
        <dbReference type="EMBL" id="MDN0022736.1"/>
    </source>
</evidence>
<evidence type="ECO:0000313" key="4">
    <source>
        <dbReference type="Proteomes" id="UP001168478"/>
    </source>
</evidence>
<name>A0AAW7JSA1_9BACT</name>
<evidence type="ECO:0008006" key="5">
    <source>
        <dbReference type="Google" id="ProtNLM"/>
    </source>
</evidence>
<reference evidence="2" key="1">
    <citation type="submission" date="2023-06" db="EMBL/GenBank/DDBJ databases">
        <authorList>
            <person name="Zeman M."/>
            <person name="Kubasova T."/>
            <person name="Jahodarova E."/>
            <person name="Nykrynova M."/>
            <person name="Rychlik I."/>
        </authorList>
    </citation>
    <scope>NUCLEOTIDE SEQUENCE</scope>
    <source>
        <strain evidence="2">ET15</strain>
        <strain evidence="1">ET37</strain>
    </source>
</reference>
<dbReference type="Proteomes" id="UP001168478">
    <property type="component" value="Unassembled WGS sequence"/>
</dbReference>
<evidence type="ECO:0000313" key="3">
    <source>
        <dbReference type="Proteomes" id="UP001167831"/>
    </source>
</evidence>
<dbReference type="Proteomes" id="UP001167831">
    <property type="component" value="Unassembled WGS sequence"/>
</dbReference>
<comment type="caution">
    <text evidence="2">The sequence shown here is derived from an EMBL/GenBank/DDBJ whole genome shotgun (WGS) entry which is preliminary data.</text>
</comment>
<dbReference type="EMBL" id="JAUEIE010000005">
    <property type="protein sequence ID" value="MDN0022736.1"/>
    <property type="molecule type" value="Genomic_DNA"/>
</dbReference>
<gene>
    <name evidence="1" type="ORF">QVN81_06815</name>
    <name evidence="2" type="ORF">QVN84_11985</name>
</gene>
<sequence>MANEELKQTLGDDLCDYCPWKQGEIDHRCDSFCEGLYCDDALVAFLDENQDYFDDDAE</sequence>
<keyword evidence="3" id="KW-1185">Reference proteome</keyword>
<dbReference type="AlphaFoldDB" id="A0AAW7JSA1"/>